<dbReference type="EMBL" id="JAGIOB010000001">
    <property type="protein sequence ID" value="MBP2416393.1"/>
    <property type="molecule type" value="Genomic_DNA"/>
</dbReference>
<accession>A0ABS4Z5S3</accession>
<keyword evidence="6" id="KW-1185">Reference proteome</keyword>
<evidence type="ECO:0000256" key="3">
    <source>
        <dbReference type="ARBA" id="ARBA00022840"/>
    </source>
</evidence>
<dbReference type="NCBIfam" id="TIGR00724">
    <property type="entry name" value="urea_amlyse_rel"/>
    <property type="match status" value="1"/>
</dbReference>
<sequence>MSGALVVEAPGPLTLVQDLGRPGLAHLGVSPSGAADRAAHRLANRLVGEEEGAATLEVTLGGLVVRATATLFVAVTGAPTTVRVDGTPTASHTTVVLRAGARLHVERPARGLRSYLAVRGGFVVAPVLGSRSRDVLAGLGPAPLAVGDVLAVGDPTRPLPDADRAPAPAPVTVLDVRPGPRRDWFTGDAWSTLLGTVWAVTADVDRVAVRLSGPALTRAVTDELPSEGLVRGAVQVPASGQPLLFGADHPVTGGYPVLAVLTPAAADAAAQLRPGDAVRLAG</sequence>
<feature type="domain" description="Carboxyltransferase" evidence="4">
    <location>
        <begin position="26"/>
        <end position="281"/>
    </location>
</feature>
<keyword evidence="3" id="KW-0067">ATP-binding</keyword>
<dbReference type="InterPro" id="IPR029000">
    <property type="entry name" value="Cyclophilin-like_dom_sf"/>
</dbReference>
<keyword evidence="1" id="KW-0547">Nucleotide-binding</keyword>
<name>A0ABS4Z5S3_9ACTN</name>
<dbReference type="Pfam" id="PF02626">
    <property type="entry name" value="CT_A_B"/>
    <property type="match status" value="1"/>
</dbReference>
<evidence type="ECO:0000313" key="5">
    <source>
        <dbReference type="EMBL" id="MBP2416393.1"/>
    </source>
</evidence>
<dbReference type="SUPFAM" id="SSF50891">
    <property type="entry name" value="Cyclophilin-like"/>
    <property type="match status" value="1"/>
</dbReference>
<dbReference type="Gene3D" id="2.40.100.10">
    <property type="entry name" value="Cyclophilin-like"/>
    <property type="match status" value="1"/>
</dbReference>
<gene>
    <name evidence="5" type="ORF">JOF54_001315</name>
</gene>
<comment type="caution">
    <text evidence="5">The sequence shown here is derived from an EMBL/GenBank/DDBJ whole genome shotgun (WGS) entry which is preliminary data.</text>
</comment>
<dbReference type="SMART" id="SM00797">
    <property type="entry name" value="AHS2"/>
    <property type="match status" value="1"/>
</dbReference>
<proteinExistence type="predicted"/>
<dbReference type="PANTHER" id="PTHR43309:SF3">
    <property type="entry name" value="5-OXOPROLINASE SUBUNIT C"/>
    <property type="match status" value="1"/>
</dbReference>
<evidence type="ECO:0000313" key="6">
    <source>
        <dbReference type="Proteomes" id="UP000758168"/>
    </source>
</evidence>
<reference evidence="5 6" key="1">
    <citation type="submission" date="2021-03" db="EMBL/GenBank/DDBJ databases">
        <title>Sequencing the genomes of 1000 actinobacteria strains.</title>
        <authorList>
            <person name="Klenk H.-P."/>
        </authorList>
    </citation>
    <scope>NUCLEOTIDE SEQUENCE [LARGE SCALE GENOMIC DNA]</scope>
    <source>
        <strain evidence="5 6">DSM 12936</strain>
    </source>
</reference>
<dbReference type="Proteomes" id="UP000758168">
    <property type="component" value="Unassembled WGS sequence"/>
</dbReference>
<evidence type="ECO:0000256" key="2">
    <source>
        <dbReference type="ARBA" id="ARBA00022801"/>
    </source>
</evidence>
<keyword evidence="2" id="KW-0378">Hydrolase</keyword>
<dbReference type="InterPro" id="IPR003778">
    <property type="entry name" value="CT_A_B"/>
</dbReference>
<dbReference type="RefSeq" id="WP_210054071.1">
    <property type="nucleotide sequence ID" value="NZ_BAAAMH010000012.1"/>
</dbReference>
<dbReference type="InterPro" id="IPR052708">
    <property type="entry name" value="PxpC"/>
</dbReference>
<dbReference type="PANTHER" id="PTHR43309">
    <property type="entry name" value="5-OXOPROLINASE SUBUNIT C"/>
    <property type="match status" value="1"/>
</dbReference>
<evidence type="ECO:0000259" key="4">
    <source>
        <dbReference type="SMART" id="SM00797"/>
    </source>
</evidence>
<evidence type="ECO:0000256" key="1">
    <source>
        <dbReference type="ARBA" id="ARBA00022741"/>
    </source>
</evidence>
<organism evidence="5 6">
    <name type="scientific">Microlunatus capsulatus</name>
    <dbReference type="NCBI Taxonomy" id="99117"/>
    <lineage>
        <taxon>Bacteria</taxon>
        <taxon>Bacillati</taxon>
        <taxon>Actinomycetota</taxon>
        <taxon>Actinomycetes</taxon>
        <taxon>Propionibacteriales</taxon>
        <taxon>Propionibacteriaceae</taxon>
        <taxon>Microlunatus</taxon>
    </lineage>
</organism>
<protein>
    <submittedName>
        <fullName evidence="5">Biotin-dependent carboxylase-like uncharacterized protein</fullName>
    </submittedName>
</protein>